<comment type="caution">
    <text evidence="2">The sequence shown here is derived from an EMBL/GenBank/DDBJ whole genome shotgun (WGS) entry which is preliminary data.</text>
</comment>
<gene>
    <name evidence="1" type="ORF">WKI299_LOCUS6108</name>
    <name evidence="2" type="ORF">XDN619_LOCUS13451</name>
</gene>
<name>A0A816RMP4_9BILA</name>
<reference evidence="2" key="1">
    <citation type="submission" date="2021-02" db="EMBL/GenBank/DDBJ databases">
        <authorList>
            <person name="Nowell W R."/>
        </authorList>
    </citation>
    <scope>NUCLEOTIDE SEQUENCE</scope>
</reference>
<proteinExistence type="predicted"/>
<dbReference type="EMBL" id="CAJNRF010001787">
    <property type="protein sequence ID" value="CAF2026674.1"/>
    <property type="molecule type" value="Genomic_DNA"/>
</dbReference>
<dbReference type="Gene3D" id="3.40.630.30">
    <property type="match status" value="1"/>
</dbReference>
<organism evidence="2 3">
    <name type="scientific">Rotaria magnacalcarata</name>
    <dbReference type="NCBI Taxonomy" id="392030"/>
    <lineage>
        <taxon>Eukaryota</taxon>
        <taxon>Metazoa</taxon>
        <taxon>Spiralia</taxon>
        <taxon>Gnathifera</taxon>
        <taxon>Rotifera</taxon>
        <taxon>Eurotatoria</taxon>
        <taxon>Bdelloidea</taxon>
        <taxon>Philodinida</taxon>
        <taxon>Philodinidae</taxon>
        <taxon>Rotaria</taxon>
    </lineage>
</organism>
<accession>A0A816RMP4</accession>
<sequence length="321" mass="35613">MVPYPVQLIPVIFNIQIQSSTFVYSQNSQRAIQCTNAEGVQISRNYFNTASSIAPVLLCNTKNISASNNNFISNQSALSQFYTYDNSTPCLTSLTSLINLLPSAFNETFLPPIIATGSGIQINVVRTSTTTTSTTSSTSQTSITTSTVSTSLSNTQGSLSTRSSSVIYASTMASDLYSYCEQYSHDEPSPSSQDPTAALFSELIHESVHDEFKQELKTNMVLYIVAGATHSKHTGKNLATKLRIHLCNYARDIKGFQYAFIQTMSPATRHIYVKKMNGKEMKIVDLATWQWKKKDDGSSYSFKNYHNEPAVNILIDFNERK</sequence>
<dbReference type="EMBL" id="CAJNRG010005334">
    <property type="protein sequence ID" value="CAF2075254.1"/>
    <property type="molecule type" value="Genomic_DNA"/>
</dbReference>
<evidence type="ECO:0000313" key="3">
    <source>
        <dbReference type="Proteomes" id="UP000663887"/>
    </source>
</evidence>
<evidence type="ECO:0000313" key="1">
    <source>
        <dbReference type="EMBL" id="CAF2026674.1"/>
    </source>
</evidence>
<evidence type="ECO:0000313" key="2">
    <source>
        <dbReference type="EMBL" id="CAF2075254.1"/>
    </source>
</evidence>
<dbReference type="Proteomes" id="UP000663887">
    <property type="component" value="Unassembled WGS sequence"/>
</dbReference>
<dbReference type="Proteomes" id="UP000663856">
    <property type="component" value="Unassembled WGS sequence"/>
</dbReference>
<protein>
    <submittedName>
        <fullName evidence="2">Uncharacterized protein</fullName>
    </submittedName>
</protein>
<dbReference type="AlphaFoldDB" id="A0A816RMP4"/>